<name>A0A218XHI0_PUNGR</name>
<keyword evidence="5" id="KW-0067">ATP-binding</keyword>
<dbReference type="EMBL" id="MTKT01001810">
    <property type="protein sequence ID" value="OWM83792.1"/>
    <property type="molecule type" value="Genomic_DNA"/>
</dbReference>
<dbReference type="GO" id="GO:0005524">
    <property type="term" value="F:ATP binding"/>
    <property type="evidence" value="ECO:0007669"/>
    <property type="project" value="UniProtKB-KW"/>
</dbReference>
<reference evidence="7" key="1">
    <citation type="journal article" date="2017" name="Plant J.">
        <title>The pomegranate (Punica granatum L.) genome and the genomics of punicalagin biosynthesis.</title>
        <authorList>
            <person name="Qin G."/>
            <person name="Xu C."/>
            <person name="Ming R."/>
            <person name="Tang H."/>
            <person name="Guyot R."/>
            <person name="Kramer E.M."/>
            <person name="Hu Y."/>
            <person name="Yi X."/>
            <person name="Qi Y."/>
            <person name="Xu X."/>
            <person name="Gao Z."/>
            <person name="Pan H."/>
            <person name="Jian J."/>
            <person name="Tian Y."/>
            <person name="Yue Z."/>
            <person name="Xu Y."/>
        </authorList>
    </citation>
    <scope>NUCLEOTIDE SEQUENCE [LARGE SCALE GENOMIC DNA]</scope>
    <source>
        <strain evidence="7">cv. Dabenzi</strain>
    </source>
</reference>
<keyword evidence="3" id="KW-0203">Cytokinin biosynthesis</keyword>
<dbReference type="GO" id="GO:0006400">
    <property type="term" value="P:tRNA modification"/>
    <property type="evidence" value="ECO:0007669"/>
    <property type="project" value="TreeGrafter"/>
</dbReference>
<dbReference type="Pfam" id="PF01715">
    <property type="entry name" value="IPPT"/>
    <property type="match status" value="2"/>
</dbReference>
<dbReference type="InterPro" id="IPR039657">
    <property type="entry name" value="Dimethylallyltransferase"/>
</dbReference>
<evidence type="ECO:0008006" key="8">
    <source>
        <dbReference type="Google" id="ProtNLM"/>
    </source>
</evidence>
<dbReference type="Gene3D" id="3.40.50.300">
    <property type="entry name" value="P-loop containing nucleotide triphosphate hydrolases"/>
    <property type="match status" value="1"/>
</dbReference>
<evidence type="ECO:0000256" key="1">
    <source>
        <dbReference type="ARBA" id="ARBA00005842"/>
    </source>
</evidence>
<dbReference type="GO" id="GO:0009691">
    <property type="term" value="P:cytokinin biosynthetic process"/>
    <property type="evidence" value="ECO:0007669"/>
    <property type="project" value="UniProtKB-KW"/>
</dbReference>
<dbReference type="GO" id="GO:0052381">
    <property type="term" value="F:tRNA dimethylallyltransferase activity"/>
    <property type="evidence" value="ECO:0007669"/>
    <property type="project" value="TreeGrafter"/>
</dbReference>
<proteinExistence type="inferred from homology"/>
<keyword evidence="2" id="KW-0808">Transferase</keyword>
<dbReference type="InterPro" id="IPR027417">
    <property type="entry name" value="P-loop_NTPase"/>
</dbReference>
<evidence type="ECO:0000256" key="2">
    <source>
        <dbReference type="ARBA" id="ARBA00022679"/>
    </source>
</evidence>
<dbReference type="Proteomes" id="UP000197138">
    <property type="component" value="Unassembled WGS sequence"/>
</dbReference>
<evidence type="ECO:0000313" key="6">
    <source>
        <dbReference type="EMBL" id="OWM83792.1"/>
    </source>
</evidence>
<dbReference type="PANTHER" id="PTHR11088:SF86">
    <property type="entry name" value="ADENYLATE ISOPENTENYLTRANSFERASE 4-RELATED"/>
    <property type="match status" value="1"/>
</dbReference>
<evidence type="ECO:0000256" key="4">
    <source>
        <dbReference type="ARBA" id="ARBA00022741"/>
    </source>
</evidence>
<dbReference type="PANTHER" id="PTHR11088">
    <property type="entry name" value="TRNA DIMETHYLALLYLTRANSFERASE"/>
    <property type="match status" value="1"/>
</dbReference>
<organism evidence="6 7">
    <name type="scientific">Punica granatum</name>
    <name type="common">Pomegranate</name>
    <dbReference type="NCBI Taxonomy" id="22663"/>
    <lineage>
        <taxon>Eukaryota</taxon>
        <taxon>Viridiplantae</taxon>
        <taxon>Streptophyta</taxon>
        <taxon>Embryophyta</taxon>
        <taxon>Tracheophyta</taxon>
        <taxon>Spermatophyta</taxon>
        <taxon>Magnoliopsida</taxon>
        <taxon>eudicotyledons</taxon>
        <taxon>Gunneridae</taxon>
        <taxon>Pentapetalae</taxon>
        <taxon>rosids</taxon>
        <taxon>malvids</taxon>
        <taxon>Myrtales</taxon>
        <taxon>Lythraceae</taxon>
        <taxon>Punica</taxon>
    </lineage>
</organism>
<comment type="similarity">
    <text evidence="1">Belongs to the IPP transferase family.</text>
</comment>
<accession>A0A218XHI0</accession>
<dbReference type="GO" id="GO:0005739">
    <property type="term" value="C:mitochondrion"/>
    <property type="evidence" value="ECO:0007669"/>
    <property type="project" value="TreeGrafter"/>
</dbReference>
<sequence>MKVPLTNTSWHSKLILNMPPSPPLQLRAAMTGATSSLSLYSRNKVVVIMGTTGSGKTQLAIDLATLFPSEIINSDKMQVYAGLDITTNKIPLEDRHGVPHHLLGSVDPDDGEVTPSDFRSLGQSIIGDIISRQKLPFIVGGSNSFIYALLTERLDPTTDFFGAFDSLSTELKYKCCFLWVNVSFPVLDDYLRKRVDNMLASGMFEELVRFYDQCRFAPSTRTGLRKTIGFPEFDRCFKSYPPRRGDTWAGLDPLRRAAYEEAIREMKDNTCQLAKRQIAKIQRLRDSGWNLRRLDATEAVRAMMMAPGPRKGLKWAEIWQSQVQGPSIKIVKRFLEE</sequence>
<protein>
    <recommendedName>
        <fullName evidence="8">Adenylate isopentenyltransferase-like</fullName>
    </recommendedName>
</protein>
<evidence type="ECO:0000256" key="3">
    <source>
        <dbReference type="ARBA" id="ARBA00022712"/>
    </source>
</evidence>
<evidence type="ECO:0000313" key="7">
    <source>
        <dbReference type="Proteomes" id="UP000197138"/>
    </source>
</evidence>
<comment type="caution">
    <text evidence="6">The sequence shown here is derived from an EMBL/GenBank/DDBJ whole genome shotgun (WGS) entry which is preliminary data.</text>
</comment>
<dbReference type="Gene3D" id="1.10.287.890">
    <property type="entry name" value="Crystal structure of tRNA isopentenylpyrophosphate transferase (bh2366) domain"/>
    <property type="match status" value="1"/>
</dbReference>
<dbReference type="AlphaFoldDB" id="A0A218XHI0"/>
<dbReference type="SUPFAM" id="SSF52540">
    <property type="entry name" value="P-loop containing nucleoside triphosphate hydrolases"/>
    <property type="match status" value="1"/>
</dbReference>
<gene>
    <name evidence="6" type="ORF">CDL15_Pgr004223</name>
</gene>
<keyword evidence="4" id="KW-0547">Nucleotide-binding</keyword>
<evidence type="ECO:0000256" key="5">
    <source>
        <dbReference type="ARBA" id="ARBA00022840"/>
    </source>
</evidence>